<protein>
    <recommendedName>
        <fullName evidence="4">Hemolysin</fullName>
    </recommendedName>
</protein>
<gene>
    <name evidence="2" type="ORF">ALP65_02192</name>
</gene>
<dbReference type="Gene3D" id="2.60.270.50">
    <property type="match status" value="1"/>
</dbReference>
<reference evidence="2 3" key="1">
    <citation type="submission" date="2018-08" db="EMBL/GenBank/DDBJ databases">
        <title>Recombination of ecologically and evolutionarily significant loci maintains genetic cohesion in the Pseudomonas syringae species complex.</title>
        <authorList>
            <person name="Dillon M."/>
            <person name="Thakur S."/>
            <person name="Almeida R.N.D."/>
            <person name="Weir B.S."/>
            <person name="Guttman D.S."/>
        </authorList>
    </citation>
    <scope>NUCLEOTIDE SEQUENCE [LARGE SCALE GENOMIC DNA]</scope>
    <source>
        <strain evidence="2 3">ICMP 7846</strain>
    </source>
</reference>
<proteinExistence type="inferred from homology"/>
<comment type="similarity">
    <text evidence="1">Belongs to the aegerolysin family.</text>
</comment>
<accession>A0A3M5DT62</accession>
<dbReference type="AlphaFoldDB" id="A0A3M5DT62"/>
<evidence type="ECO:0000313" key="2">
    <source>
        <dbReference type="EMBL" id="RMS52708.1"/>
    </source>
</evidence>
<dbReference type="EMBL" id="RBSQ01000768">
    <property type="protein sequence ID" value="RMS52708.1"/>
    <property type="molecule type" value="Genomic_DNA"/>
</dbReference>
<dbReference type="PIRSF" id="PIRSF007951">
    <property type="entry name" value="Hemolysin, aegerolysin type"/>
    <property type="match status" value="1"/>
</dbReference>
<dbReference type="InterPro" id="IPR009413">
    <property type="entry name" value="Aegerolysin-typ"/>
</dbReference>
<evidence type="ECO:0000313" key="3">
    <source>
        <dbReference type="Proteomes" id="UP000270834"/>
    </source>
</evidence>
<name>A0A3M5DT62_PSEAI</name>
<dbReference type="Pfam" id="PF06355">
    <property type="entry name" value="Aegerolysin"/>
    <property type="match status" value="1"/>
</dbReference>
<evidence type="ECO:0008006" key="4">
    <source>
        <dbReference type="Google" id="ProtNLM"/>
    </source>
</evidence>
<organism evidence="2 3">
    <name type="scientific">Pseudomonas aeruginosa</name>
    <dbReference type="NCBI Taxonomy" id="287"/>
    <lineage>
        <taxon>Bacteria</taxon>
        <taxon>Pseudomonadati</taxon>
        <taxon>Pseudomonadota</taxon>
        <taxon>Gammaproteobacteria</taxon>
        <taxon>Pseudomonadales</taxon>
        <taxon>Pseudomonadaceae</taxon>
        <taxon>Pseudomonas</taxon>
    </lineage>
</organism>
<sequence length="145" mass="15653">MNAWLTEIDMAYAEWIAVKVVVSKSIGTVGIRNATLQWGKFYRYTNKDDEISTEEVSSMNVQAGSPQWIASCGRENASSGTQGSFDCYDGNTKMGTFSWDDPWKSGATNTWSFTPASADYAGITSGGNATGTDIGEVTLTLGRFS</sequence>
<dbReference type="GO" id="GO:0019836">
    <property type="term" value="P:symbiont-mediated hemolysis of host erythrocyte"/>
    <property type="evidence" value="ECO:0007669"/>
    <property type="project" value="InterPro"/>
</dbReference>
<evidence type="ECO:0000256" key="1">
    <source>
        <dbReference type="ARBA" id="ARBA00010795"/>
    </source>
</evidence>
<dbReference type="Proteomes" id="UP000270834">
    <property type="component" value="Unassembled WGS sequence"/>
</dbReference>
<comment type="caution">
    <text evidence="2">The sequence shown here is derived from an EMBL/GenBank/DDBJ whole genome shotgun (WGS) entry which is preliminary data.</text>
</comment>